<evidence type="ECO:0000313" key="2">
    <source>
        <dbReference type="Proteomes" id="UP001519924"/>
    </source>
</evidence>
<dbReference type="EMBL" id="JAHZUY010000013">
    <property type="protein sequence ID" value="MBW8269345.1"/>
    <property type="molecule type" value="Genomic_DNA"/>
</dbReference>
<proteinExistence type="predicted"/>
<gene>
    <name evidence="1" type="ORF">K1J50_07570</name>
</gene>
<dbReference type="Proteomes" id="UP001519924">
    <property type="component" value="Unassembled WGS sequence"/>
</dbReference>
<sequence>MAGGATSGRPLPAPGTVLPLHGFVTRLDSVINRPGRVLEDILGYHRGRLARGWALLLLTEPLRPGDFEFAGYTRFSGGRIGHPGLGAARQTADARLRAMLGAQGYDRVKARIADGLEIRGPRRVAKILPAIGHDSGMAEPDQYPPGGGVPQWLLKEARRFIVAAVVPAGRCYRGGGVDGGRWMDPREAQTLQ</sequence>
<protein>
    <submittedName>
        <fullName evidence="1">Uncharacterized protein</fullName>
    </submittedName>
</protein>
<accession>A0ABS7F142</accession>
<name>A0ABS7F142_9PROT</name>
<dbReference type="RefSeq" id="WP_220117099.1">
    <property type="nucleotide sequence ID" value="NZ_JAHZUY010000013.1"/>
</dbReference>
<reference evidence="1 2" key="1">
    <citation type="submission" date="2021-08" db="EMBL/GenBank/DDBJ databases">
        <title>Caldovatus sediminis gen. nov., sp. nov., a moderately thermophilic bacterium isolated from a hot spring.</title>
        <authorList>
            <person name="Hu C.-J."/>
            <person name="Li W.-J."/>
            <person name="Xian W.-D."/>
        </authorList>
    </citation>
    <scope>NUCLEOTIDE SEQUENCE [LARGE SCALE GENOMIC DNA]</scope>
    <source>
        <strain evidence="1 2">SYSU G05006</strain>
    </source>
</reference>
<organism evidence="1 2">
    <name type="scientific">Caldovatus aquaticus</name>
    <dbReference type="NCBI Taxonomy" id="2865671"/>
    <lineage>
        <taxon>Bacteria</taxon>
        <taxon>Pseudomonadati</taxon>
        <taxon>Pseudomonadota</taxon>
        <taxon>Alphaproteobacteria</taxon>
        <taxon>Acetobacterales</taxon>
        <taxon>Roseomonadaceae</taxon>
        <taxon>Caldovatus</taxon>
    </lineage>
</organism>
<keyword evidence="2" id="KW-1185">Reference proteome</keyword>
<comment type="caution">
    <text evidence="1">The sequence shown here is derived from an EMBL/GenBank/DDBJ whole genome shotgun (WGS) entry which is preliminary data.</text>
</comment>
<evidence type="ECO:0000313" key="1">
    <source>
        <dbReference type="EMBL" id="MBW8269345.1"/>
    </source>
</evidence>